<feature type="region of interest" description="Disordered" evidence="1">
    <location>
        <begin position="33"/>
        <end position="63"/>
    </location>
</feature>
<dbReference type="EMBL" id="JARQZJ010000005">
    <property type="protein sequence ID" value="KAK9871115.1"/>
    <property type="molecule type" value="Genomic_DNA"/>
</dbReference>
<accession>A0AAW1TTJ2</accession>
<sequence length="169" mass="18987">MSNNGNYVSISGSSNCALSRQLTPSLNKMTFRSFGRSVSNNPTESGQFSKGEHRLGDFAPDPAAKHISMQNSQTKTQNGLPESGDSRDEGFLEETIQDIQICLLQSEDILQRRTLVYLRFVEELNEKSSKFDSNVVPGLVATWTKVIDDHSMRQDSHPRKRFNNEEICS</sequence>
<proteinExistence type="predicted"/>
<gene>
    <name evidence="2" type="ORF">WA026_011399</name>
</gene>
<name>A0AAW1TTJ2_9CUCU</name>
<reference evidence="2 3" key="1">
    <citation type="submission" date="2023-03" db="EMBL/GenBank/DDBJ databases">
        <title>Genome insight into feeding habits of ladybird beetles.</title>
        <authorList>
            <person name="Li H.-S."/>
            <person name="Huang Y.-H."/>
            <person name="Pang H."/>
        </authorList>
    </citation>
    <scope>NUCLEOTIDE SEQUENCE [LARGE SCALE GENOMIC DNA]</scope>
    <source>
        <strain evidence="2">SYSU_2023b</strain>
        <tissue evidence="2">Whole body</tissue>
    </source>
</reference>
<keyword evidence="3" id="KW-1185">Reference proteome</keyword>
<feature type="region of interest" description="Disordered" evidence="1">
    <location>
        <begin position="150"/>
        <end position="169"/>
    </location>
</feature>
<feature type="region of interest" description="Disordered" evidence="1">
    <location>
        <begin position="68"/>
        <end position="87"/>
    </location>
</feature>
<feature type="compositionally biased region" description="Polar residues" evidence="1">
    <location>
        <begin position="33"/>
        <end position="48"/>
    </location>
</feature>
<dbReference type="AlphaFoldDB" id="A0AAW1TTJ2"/>
<dbReference type="Proteomes" id="UP001431783">
    <property type="component" value="Unassembled WGS sequence"/>
</dbReference>
<evidence type="ECO:0000313" key="2">
    <source>
        <dbReference type="EMBL" id="KAK9871115.1"/>
    </source>
</evidence>
<protein>
    <submittedName>
        <fullName evidence="2">Uncharacterized protein</fullName>
    </submittedName>
</protein>
<organism evidence="2 3">
    <name type="scientific">Henosepilachna vigintioctopunctata</name>
    <dbReference type="NCBI Taxonomy" id="420089"/>
    <lineage>
        <taxon>Eukaryota</taxon>
        <taxon>Metazoa</taxon>
        <taxon>Ecdysozoa</taxon>
        <taxon>Arthropoda</taxon>
        <taxon>Hexapoda</taxon>
        <taxon>Insecta</taxon>
        <taxon>Pterygota</taxon>
        <taxon>Neoptera</taxon>
        <taxon>Endopterygota</taxon>
        <taxon>Coleoptera</taxon>
        <taxon>Polyphaga</taxon>
        <taxon>Cucujiformia</taxon>
        <taxon>Coccinelloidea</taxon>
        <taxon>Coccinellidae</taxon>
        <taxon>Epilachninae</taxon>
        <taxon>Epilachnini</taxon>
        <taxon>Henosepilachna</taxon>
    </lineage>
</organism>
<comment type="caution">
    <text evidence="2">The sequence shown here is derived from an EMBL/GenBank/DDBJ whole genome shotgun (WGS) entry which is preliminary data.</text>
</comment>
<evidence type="ECO:0000313" key="3">
    <source>
        <dbReference type="Proteomes" id="UP001431783"/>
    </source>
</evidence>
<feature type="compositionally biased region" description="Polar residues" evidence="1">
    <location>
        <begin position="68"/>
        <end position="80"/>
    </location>
</feature>
<evidence type="ECO:0000256" key="1">
    <source>
        <dbReference type="SAM" id="MobiDB-lite"/>
    </source>
</evidence>